<dbReference type="GO" id="GO:0004807">
    <property type="term" value="F:triose-phosphate isomerase activity"/>
    <property type="evidence" value="ECO:0007669"/>
    <property type="project" value="UniProtKB-UniRule"/>
</dbReference>
<comment type="catalytic activity">
    <reaction evidence="7 8">
        <text>D-glyceraldehyde 3-phosphate = dihydroxyacetone phosphate</text>
        <dbReference type="Rhea" id="RHEA:18585"/>
        <dbReference type="ChEBI" id="CHEBI:57642"/>
        <dbReference type="ChEBI" id="CHEBI:59776"/>
        <dbReference type="EC" id="5.3.1.1"/>
    </reaction>
</comment>
<evidence type="ECO:0000256" key="5">
    <source>
        <dbReference type="ARBA" id="ARBA00023152"/>
    </source>
</evidence>
<dbReference type="EMBL" id="FORX01000018">
    <property type="protein sequence ID" value="SFK25517.1"/>
    <property type="molecule type" value="Genomic_DNA"/>
</dbReference>
<evidence type="ECO:0000256" key="7">
    <source>
        <dbReference type="HAMAP-Rule" id="MF_00147"/>
    </source>
</evidence>
<feature type="binding site" evidence="7">
    <location>
        <position position="176"/>
    </location>
    <ligand>
        <name>substrate</name>
    </ligand>
</feature>
<comment type="pathway">
    <text evidence="1 7 8">Carbohydrate degradation; glycolysis; D-glyceraldehyde 3-phosphate from glycerone phosphate: step 1/1.</text>
</comment>
<name>A0A1I3Y0S1_9BACT</name>
<dbReference type="PROSITE" id="PS51440">
    <property type="entry name" value="TIM_2"/>
    <property type="match status" value="1"/>
</dbReference>
<evidence type="ECO:0000256" key="1">
    <source>
        <dbReference type="ARBA" id="ARBA00004680"/>
    </source>
</evidence>
<dbReference type="SUPFAM" id="SSF51351">
    <property type="entry name" value="Triosephosphate isomerase (TIM)"/>
    <property type="match status" value="1"/>
</dbReference>
<comment type="similarity">
    <text evidence="2 7 8">Belongs to the triosephosphate isomerase family.</text>
</comment>
<dbReference type="Pfam" id="PF00121">
    <property type="entry name" value="TIM"/>
    <property type="match status" value="1"/>
</dbReference>
<dbReference type="UniPathway" id="UPA00109">
    <property type="reaction ID" value="UER00189"/>
</dbReference>
<dbReference type="GO" id="GO:0019563">
    <property type="term" value="P:glycerol catabolic process"/>
    <property type="evidence" value="ECO:0007669"/>
    <property type="project" value="TreeGrafter"/>
</dbReference>
<keyword evidence="6 7" id="KW-0413">Isomerase</keyword>
<dbReference type="Proteomes" id="UP000198635">
    <property type="component" value="Unassembled WGS sequence"/>
</dbReference>
<evidence type="ECO:0000256" key="8">
    <source>
        <dbReference type="RuleBase" id="RU363013"/>
    </source>
</evidence>
<feature type="binding site" evidence="7">
    <location>
        <begin position="9"/>
        <end position="11"/>
    </location>
    <ligand>
        <name>substrate</name>
    </ligand>
</feature>
<evidence type="ECO:0000313" key="9">
    <source>
        <dbReference type="EMBL" id="SFK25517.1"/>
    </source>
</evidence>
<feature type="active site" description="Proton acceptor" evidence="7">
    <location>
        <position position="170"/>
    </location>
</feature>
<feature type="active site" description="Electrophile" evidence="7">
    <location>
        <position position="97"/>
    </location>
</feature>
<keyword evidence="4 7" id="KW-0963">Cytoplasm</keyword>
<dbReference type="InterPro" id="IPR035990">
    <property type="entry name" value="TIM_sf"/>
</dbReference>
<dbReference type="GO" id="GO:0006094">
    <property type="term" value="P:gluconeogenesis"/>
    <property type="evidence" value="ECO:0007669"/>
    <property type="project" value="UniProtKB-UniRule"/>
</dbReference>
<gene>
    <name evidence="7" type="primary">tpiA</name>
    <name evidence="9" type="ORF">SAMN04488082_11842</name>
</gene>
<protein>
    <recommendedName>
        <fullName evidence="7 8">Triosephosphate isomerase</fullName>
        <shortName evidence="7">TIM</shortName>
        <shortName evidence="7">TPI</shortName>
        <ecNumber evidence="7 8">5.3.1.1</ecNumber>
    </recommendedName>
    <alternativeName>
        <fullName evidence="7">Triose-phosphate isomerase</fullName>
    </alternativeName>
</protein>
<dbReference type="GO" id="GO:0006096">
    <property type="term" value="P:glycolytic process"/>
    <property type="evidence" value="ECO:0007669"/>
    <property type="project" value="UniProtKB-UniRule"/>
</dbReference>
<dbReference type="Gene3D" id="3.20.20.70">
    <property type="entry name" value="Aldolase class I"/>
    <property type="match status" value="1"/>
</dbReference>
<dbReference type="InterPro" id="IPR013785">
    <property type="entry name" value="Aldolase_TIM"/>
</dbReference>
<dbReference type="RefSeq" id="WP_092377640.1">
    <property type="nucleotide sequence ID" value="NZ_FORX01000018.1"/>
</dbReference>
<keyword evidence="3 7" id="KW-0312">Gluconeogenesis</keyword>
<dbReference type="GO" id="GO:0005829">
    <property type="term" value="C:cytosol"/>
    <property type="evidence" value="ECO:0007669"/>
    <property type="project" value="TreeGrafter"/>
</dbReference>
<sequence>MKKLLMAANWKMYKTVEEGVATARELVSLLGTLPQDREVLVCPPFTMMHSVCPILAGKAGCHSGAQNFYPAAQGAFTGEVAPEQLLDLGCTYALAGHSERRHVLGEMDELIGRKVAFGLEAGLKMILCIGETSVERRLGQIEEVLVRQLESGLAGVLSTATAENLAVAYEPVWAIGTGDVAGPDEILAAHALVRSKLESLLPSEGAQIRILYGGSVKPDNAAAIIRLDNVDGVLVGGASLKASSFSQIVLA</sequence>
<dbReference type="FunFam" id="3.20.20.70:FF:000016">
    <property type="entry name" value="Triosephosphate isomerase"/>
    <property type="match status" value="1"/>
</dbReference>
<dbReference type="NCBIfam" id="TIGR00419">
    <property type="entry name" value="tim"/>
    <property type="match status" value="1"/>
</dbReference>
<keyword evidence="10" id="KW-1185">Reference proteome</keyword>
<dbReference type="PANTHER" id="PTHR21139:SF42">
    <property type="entry name" value="TRIOSEPHOSPHATE ISOMERASE"/>
    <property type="match status" value="1"/>
</dbReference>
<evidence type="ECO:0000313" key="10">
    <source>
        <dbReference type="Proteomes" id="UP000198635"/>
    </source>
</evidence>
<dbReference type="InterPro" id="IPR022896">
    <property type="entry name" value="TrioseP_Isoase_bac/euk"/>
</dbReference>
<dbReference type="PANTHER" id="PTHR21139">
    <property type="entry name" value="TRIOSEPHOSPHATE ISOMERASE"/>
    <property type="match status" value="1"/>
</dbReference>
<accession>A0A1I3Y0S1</accession>
<comment type="pathway">
    <text evidence="7 8">Carbohydrate biosynthesis; gluconeogenesis.</text>
</comment>
<dbReference type="CDD" id="cd00311">
    <property type="entry name" value="TIM"/>
    <property type="match status" value="1"/>
</dbReference>
<evidence type="ECO:0000256" key="3">
    <source>
        <dbReference type="ARBA" id="ARBA00022432"/>
    </source>
</evidence>
<dbReference type="InterPro" id="IPR020861">
    <property type="entry name" value="Triosephosphate_isomerase_AS"/>
</dbReference>
<evidence type="ECO:0000256" key="2">
    <source>
        <dbReference type="ARBA" id="ARBA00007422"/>
    </source>
</evidence>
<proteinExistence type="inferred from homology"/>
<organism evidence="9 10">
    <name type="scientific">Desulfomicrobium apsheronum</name>
    <dbReference type="NCBI Taxonomy" id="52560"/>
    <lineage>
        <taxon>Bacteria</taxon>
        <taxon>Pseudomonadati</taxon>
        <taxon>Thermodesulfobacteriota</taxon>
        <taxon>Desulfovibrionia</taxon>
        <taxon>Desulfovibrionales</taxon>
        <taxon>Desulfomicrobiaceae</taxon>
        <taxon>Desulfomicrobium</taxon>
    </lineage>
</organism>
<keyword evidence="5 7" id="KW-0324">Glycolysis</keyword>
<dbReference type="InterPro" id="IPR000652">
    <property type="entry name" value="Triosephosphate_isomerase"/>
</dbReference>
<evidence type="ECO:0000256" key="4">
    <source>
        <dbReference type="ARBA" id="ARBA00022490"/>
    </source>
</evidence>
<dbReference type="AlphaFoldDB" id="A0A1I3Y0S1"/>
<dbReference type="PROSITE" id="PS00171">
    <property type="entry name" value="TIM_1"/>
    <property type="match status" value="1"/>
</dbReference>
<reference evidence="10" key="1">
    <citation type="submission" date="2016-10" db="EMBL/GenBank/DDBJ databases">
        <authorList>
            <person name="Varghese N."/>
            <person name="Submissions S."/>
        </authorList>
    </citation>
    <scope>NUCLEOTIDE SEQUENCE [LARGE SCALE GENOMIC DNA]</scope>
    <source>
        <strain evidence="10">DSM 5918</strain>
    </source>
</reference>
<dbReference type="HAMAP" id="MF_00147_B">
    <property type="entry name" value="TIM_B"/>
    <property type="match status" value="1"/>
</dbReference>
<dbReference type="EC" id="5.3.1.1" evidence="7 8"/>
<feature type="binding site" evidence="7">
    <location>
        <position position="215"/>
    </location>
    <ligand>
        <name>substrate</name>
    </ligand>
</feature>
<evidence type="ECO:0000256" key="6">
    <source>
        <dbReference type="ARBA" id="ARBA00023235"/>
    </source>
</evidence>
<comment type="subunit">
    <text evidence="7 8">Homodimer.</text>
</comment>
<dbReference type="GO" id="GO:0046166">
    <property type="term" value="P:glyceraldehyde-3-phosphate biosynthetic process"/>
    <property type="evidence" value="ECO:0007669"/>
    <property type="project" value="TreeGrafter"/>
</dbReference>
<dbReference type="OrthoDB" id="9809429at2"/>
<comment type="function">
    <text evidence="7">Involved in the gluconeogenesis. Catalyzes stereospecifically the conversion of dihydroxyacetone phosphate (DHAP) to D-glyceraldehyde-3-phosphate (G3P).</text>
</comment>
<feature type="binding site" evidence="7">
    <location>
        <begin position="236"/>
        <end position="237"/>
    </location>
    <ligand>
        <name>substrate</name>
    </ligand>
</feature>
<dbReference type="UniPathway" id="UPA00138"/>
<dbReference type="STRING" id="52560.SAMN04488082_11842"/>
<comment type="subcellular location">
    <subcellularLocation>
        <location evidence="7 8">Cytoplasm</location>
    </subcellularLocation>
</comment>